<dbReference type="PANTHER" id="PTHR30619">
    <property type="entry name" value="DNA INTERNALIZATION/COMPETENCE PROTEIN COMEC/REC2"/>
    <property type="match status" value="1"/>
</dbReference>
<keyword evidence="1" id="KW-0732">Signal</keyword>
<dbReference type="EMBL" id="JAGTXB010000005">
    <property type="protein sequence ID" value="MBS0028270.1"/>
    <property type="molecule type" value="Genomic_DNA"/>
</dbReference>
<accession>A0ABS5IZH8</accession>
<dbReference type="Proteomes" id="UP000676386">
    <property type="component" value="Unassembled WGS sequence"/>
</dbReference>
<reference evidence="2 3" key="1">
    <citation type="submission" date="2021-04" db="EMBL/GenBank/DDBJ databases">
        <title>Chitinophaga sp. nov., isolated from the rhizosphere soil.</title>
        <authorList>
            <person name="He S."/>
        </authorList>
    </citation>
    <scope>NUCLEOTIDE SEQUENCE [LARGE SCALE GENOMIC DNA]</scope>
    <source>
        <strain evidence="2 3">2R12</strain>
    </source>
</reference>
<evidence type="ECO:0000256" key="1">
    <source>
        <dbReference type="SAM" id="SignalP"/>
    </source>
</evidence>
<feature type="signal peptide" evidence="1">
    <location>
        <begin position="1"/>
        <end position="27"/>
    </location>
</feature>
<dbReference type="RefSeq" id="WP_211973373.1">
    <property type="nucleotide sequence ID" value="NZ_CBFHAM010000007.1"/>
</dbReference>
<dbReference type="Gene3D" id="3.60.15.10">
    <property type="entry name" value="Ribonuclease Z/Hydroxyacylglutathione hydrolase-like"/>
    <property type="match status" value="1"/>
</dbReference>
<dbReference type="SUPFAM" id="SSF56281">
    <property type="entry name" value="Metallo-hydrolase/oxidoreductase"/>
    <property type="match status" value="1"/>
</dbReference>
<protein>
    <recommendedName>
        <fullName evidence="4">Metal-dependent hydrolase, beta-lactamase superfamily II</fullName>
    </recommendedName>
</protein>
<evidence type="ECO:0000313" key="2">
    <source>
        <dbReference type="EMBL" id="MBS0028270.1"/>
    </source>
</evidence>
<comment type="caution">
    <text evidence="2">The sequence shown here is derived from an EMBL/GenBank/DDBJ whole genome shotgun (WGS) entry which is preliminary data.</text>
</comment>
<evidence type="ECO:0000313" key="3">
    <source>
        <dbReference type="Proteomes" id="UP000676386"/>
    </source>
</evidence>
<dbReference type="PANTHER" id="PTHR30619:SF1">
    <property type="entry name" value="RECOMBINATION PROTEIN 2"/>
    <property type="match status" value="1"/>
</dbReference>
<sequence>MCYQQLYTLFRRCGCCLCLLIPLYTAAQNKILEIHHINIENGDATMIVVHDTVANTFPVKILIDGGNSGTDRFLQNYFTNYFGAANMPVTFKYLILTHFHHDHYTGFNKLGNGTIFRADTVIDPGGYTLGTTFGPINPPENTPNRGAKGSTQASIYKNALKDAFNNNYLRSRSMVVTSFPRDIGKVLTIDTLNGVPATLKCVASSGYTYGSGGLPVDNGNSKLSNPNNFTLGFILEYGQFRYFTAGDMGGYDAGSCSRYIDQEATMDGGFDTLFHTKSYRFDRNAYQSSFIAHVCAFKTSHHGSGCSSSPDLMRFTACAMFLSAGYMSRWGLPEPDFQKRIDTLFDPLSDWPTAQRPLGVNNRGIYITNLYNFPSGTKKFCRSTAISLFANKDSTNFSYGNDYSTTGVHGNNQYQSKDVTCKDSYVLKVEPNNILTQSQFYVFRVNYYKNVNQPLSTFQCHRNTPP</sequence>
<gene>
    <name evidence="2" type="ORF">KE626_13210</name>
</gene>
<keyword evidence="3" id="KW-1185">Reference proteome</keyword>
<dbReference type="InterPro" id="IPR052159">
    <property type="entry name" value="Competence_DNA_uptake"/>
</dbReference>
<name>A0ABS5IZH8_9BACT</name>
<evidence type="ECO:0008006" key="4">
    <source>
        <dbReference type="Google" id="ProtNLM"/>
    </source>
</evidence>
<dbReference type="InterPro" id="IPR036866">
    <property type="entry name" value="RibonucZ/Hydroxyglut_hydro"/>
</dbReference>
<feature type="chain" id="PRO_5045796104" description="Metal-dependent hydrolase, beta-lactamase superfamily II" evidence="1">
    <location>
        <begin position="28"/>
        <end position="466"/>
    </location>
</feature>
<organism evidence="2 3">
    <name type="scientific">Chitinophaga hostae</name>
    <dbReference type="NCBI Taxonomy" id="2831022"/>
    <lineage>
        <taxon>Bacteria</taxon>
        <taxon>Pseudomonadati</taxon>
        <taxon>Bacteroidota</taxon>
        <taxon>Chitinophagia</taxon>
        <taxon>Chitinophagales</taxon>
        <taxon>Chitinophagaceae</taxon>
        <taxon>Chitinophaga</taxon>
    </lineage>
</organism>
<proteinExistence type="predicted"/>